<organism evidence="2 3">
    <name type="scientific">Penicillium cinerascens</name>
    <dbReference type="NCBI Taxonomy" id="70096"/>
    <lineage>
        <taxon>Eukaryota</taxon>
        <taxon>Fungi</taxon>
        <taxon>Dikarya</taxon>
        <taxon>Ascomycota</taxon>
        <taxon>Pezizomycotina</taxon>
        <taxon>Eurotiomycetes</taxon>
        <taxon>Eurotiomycetidae</taxon>
        <taxon>Eurotiales</taxon>
        <taxon>Aspergillaceae</taxon>
        <taxon>Penicillium</taxon>
    </lineage>
</organism>
<dbReference type="Proteomes" id="UP001150904">
    <property type="component" value="Unassembled WGS sequence"/>
</dbReference>
<dbReference type="AlphaFoldDB" id="A0A9W9MA63"/>
<keyword evidence="3" id="KW-1185">Reference proteome</keyword>
<reference evidence="2" key="2">
    <citation type="journal article" date="2023" name="IMA Fungus">
        <title>Comparative genomic study of the Penicillium genus elucidates a diverse pangenome and 15 lateral gene transfer events.</title>
        <authorList>
            <person name="Petersen C."/>
            <person name="Sorensen T."/>
            <person name="Nielsen M.R."/>
            <person name="Sondergaard T.E."/>
            <person name="Sorensen J.L."/>
            <person name="Fitzpatrick D.A."/>
            <person name="Frisvad J.C."/>
            <person name="Nielsen K.L."/>
        </authorList>
    </citation>
    <scope>NUCLEOTIDE SEQUENCE</scope>
    <source>
        <strain evidence="2">IBT 15544</strain>
    </source>
</reference>
<proteinExistence type="predicted"/>
<accession>A0A9W9MA63</accession>
<name>A0A9W9MA63_9EURO</name>
<evidence type="ECO:0000256" key="1">
    <source>
        <dbReference type="SAM" id="MobiDB-lite"/>
    </source>
</evidence>
<dbReference type="GeneID" id="83183337"/>
<evidence type="ECO:0000313" key="3">
    <source>
        <dbReference type="Proteomes" id="UP001150904"/>
    </source>
</evidence>
<comment type="caution">
    <text evidence="2">The sequence shown here is derived from an EMBL/GenBank/DDBJ whole genome shotgun (WGS) entry which is preliminary data.</text>
</comment>
<dbReference type="EMBL" id="JAPQKR010000015">
    <property type="protein sequence ID" value="KAJ5195536.1"/>
    <property type="molecule type" value="Genomic_DNA"/>
</dbReference>
<sequence>MKSRAGMKALIDNHQTRDLGMLLTQEPSITASGTRERQRVKTIPTDGGERLDPISKSDLRQSKTIHVLSPATCSHPDLASIKIWMADTRILVFSAYISLYRCTGPRRHQRNRYYQLFTTQYKRLSKISTGQPAQYRQEISAATTRPQRRYSELSLHMRRNYTAKLRKAYDGVNWEKIGIEVKNTVESLASTAS</sequence>
<dbReference type="RefSeq" id="XP_058306024.1">
    <property type="nucleotide sequence ID" value="XM_058456036.1"/>
</dbReference>
<protein>
    <submittedName>
        <fullName evidence="2">Uncharacterized protein</fullName>
    </submittedName>
</protein>
<evidence type="ECO:0000313" key="2">
    <source>
        <dbReference type="EMBL" id="KAJ5195536.1"/>
    </source>
</evidence>
<feature type="region of interest" description="Disordered" evidence="1">
    <location>
        <begin position="30"/>
        <end position="54"/>
    </location>
</feature>
<gene>
    <name evidence="2" type="ORF">N7498_008974</name>
</gene>
<reference evidence="2" key="1">
    <citation type="submission" date="2022-12" db="EMBL/GenBank/DDBJ databases">
        <authorList>
            <person name="Petersen C."/>
        </authorList>
    </citation>
    <scope>NUCLEOTIDE SEQUENCE</scope>
    <source>
        <strain evidence="2">IBT 15544</strain>
    </source>
</reference>